<reference evidence="2 3" key="1">
    <citation type="submission" date="2023-12" db="EMBL/GenBank/DDBJ databases">
        <title>A high-quality genome assembly for Dillenia turbinata (Dilleniales).</title>
        <authorList>
            <person name="Chanderbali A."/>
        </authorList>
    </citation>
    <scope>NUCLEOTIDE SEQUENCE [LARGE SCALE GENOMIC DNA]</scope>
    <source>
        <strain evidence="2">LSX21</strain>
        <tissue evidence="2">Leaf</tissue>
    </source>
</reference>
<dbReference type="EMBL" id="JBAMMX010000018">
    <property type="protein sequence ID" value="KAK6922900.1"/>
    <property type="molecule type" value="Genomic_DNA"/>
</dbReference>
<proteinExistence type="predicted"/>
<evidence type="ECO:0000313" key="3">
    <source>
        <dbReference type="Proteomes" id="UP001370490"/>
    </source>
</evidence>
<protein>
    <recommendedName>
        <fullName evidence="4">TSL-kinase interacting protein 1</fullName>
    </recommendedName>
</protein>
<organism evidence="2 3">
    <name type="scientific">Dillenia turbinata</name>
    <dbReference type="NCBI Taxonomy" id="194707"/>
    <lineage>
        <taxon>Eukaryota</taxon>
        <taxon>Viridiplantae</taxon>
        <taxon>Streptophyta</taxon>
        <taxon>Embryophyta</taxon>
        <taxon>Tracheophyta</taxon>
        <taxon>Spermatophyta</taxon>
        <taxon>Magnoliopsida</taxon>
        <taxon>eudicotyledons</taxon>
        <taxon>Gunneridae</taxon>
        <taxon>Pentapetalae</taxon>
        <taxon>Dilleniales</taxon>
        <taxon>Dilleniaceae</taxon>
        <taxon>Dillenia</taxon>
    </lineage>
</organism>
<dbReference type="Proteomes" id="UP001370490">
    <property type="component" value="Unassembled WGS sequence"/>
</dbReference>
<dbReference type="GO" id="GO:0005634">
    <property type="term" value="C:nucleus"/>
    <property type="evidence" value="ECO:0007669"/>
    <property type="project" value="TreeGrafter"/>
</dbReference>
<evidence type="ECO:0000313" key="2">
    <source>
        <dbReference type="EMBL" id="KAK6922900.1"/>
    </source>
</evidence>
<dbReference type="AlphaFoldDB" id="A0AAN8UVQ2"/>
<sequence length="620" mass="66826">MKAPRKTKQKEAKALKNPNGRGNGVQKPRQGNCGQAWKVVGKCELVNEPHVKSLSLYMPKALCQPLQETNSCFPETKNEFPKLKPEPRQMLDPSAKIKLQLFPLDDCTGNGLEKDGHHPYLELTLRARKKVSSVLKHINLKWGTSSVAAGEPVLFPFDIAPENVAHCRRWTLADCGITAGDVYVTVGAPPVFRLRYGWFSNLEWEGSCVHARVSPSLGCQQSEVQTGSASEVTCAEREQVDVSSEVHKMLTPVKVANAVVDHQMSTGLQDDKVGNDSGDLSQLSLYWTDSLTNISIGGLLSEASLQGKLKPLDPKSVGKSSDFQKALVVSDSLTNISIGGLLSEASLQGKFKPVDPSLVGKSSALQESPIVSDSLTNISTGGQLSGASLQANFSNPKSVGNSSGSKENQALSTNRSFKGLLFEESQQGKLNPLDLKSIGNSLGLQESQVICDSSTNISIEGLLSEASMRGKYKPLDPKSVRSGLGLQEMEVVSDSFDAFLATKINGPQPPRPFSLPPKSSILDAEETRHAFLIQKPSGVKAQDADSSKSFGSSVANKIHSENELAEDHAYQELNTDLSLGSRFHNDESSLGLAGIKWTTDSLGPFDLGISSRHMLSGRQF</sequence>
<accession>A0AAN8UVQ2</accession>
<name>A0AAN8UVQ2_9MAGN</name>
<feature type="region of interest" description="Disordered" evidence="1">
    <location>
        <begin position="1"/>
        <end position="31"/>
    </location>
</feature>
<feature type="region of interest" description="Disordered" evidence="1">
    <location>
        <begin position="389"/>
        <end position="410"/>
    </location>
</feature>
<gene>
    <name evidence="2" type="ORF">RJ641_011204</name>
</gene>
<dbReference type="PANTHER" id="PTHR21677">
    <property type="entry name" value="CRAMPED PROTEIN"/>
    <property type="match status" value="1"/>
</dbReference>
<keyword evidence="3" id="KW-1185">Reference proteome</keyword>
<evidence type="ECO:0008006" key="4">
    <source>
        <dbReference type="Google" id="ProtNLM"/>
    </source>
</evidence>
<dbReference type="PANTHER" id="PTHR21677:SF4">
    <property type="entry name" value="TSL-KINASE INTERACTING-LIKE PROTEIN"/>
    <property type="match status" value="1"/>
</dbReference>
<evidence type="ECO:0000256" key="1">
    <source>
        <dbReference type="SAM" id="MobiDB-lite"/>
    </source>
</evidence>
<dbReference type="InterPro" id="IPR055315">
    <property type="entry name" value="Cramped-like"/>
</dbReference>
<dbReference type="GO" id="GO:0003682">
    <property type="term" value="F:chromatin binding"/>
    <property type="evidence" value="ECO:0007669"/>
    <property type="project" value="InterPro"/>
</dbReference>
<dbReference type="GO" id="GO:0007389">
    <property type="term" value="P:pattern specification process"/>
    <property type="evidence" value="ECO:0007669"/>
    <property type="project" value="TreeGrafter"/>
</dbReference>
<comment type="caution">
    <text evidence="2">The sequence shown here is derived from an EMBL/GenBank/DDBJ whole genome shotgun (WGS) entry which is preliminary data.</text>
</comment>